<keyword evidence="5" id="KW-1185">Reference proteome</keyword>
<feature type="domain" description="Polysaccharide export protein N-terminal" evidence="3">
    <location>
        <begin position="91"/>
        <end position="160"/>
    </location>
</feature>
<reference evidence="4 5" key="1">
    <citation type="submission" date="2019-03" db="EMBL/GenBank/DDBJ databases">
        <title>Genomic analyses of the natural microbiome of Caenorhabditis elegans.</title>
        <authorList>
            <person name="Samuel B."/>
        </authorList>
    </citation>
    <scope>NUCLEOTIDE SEQUENCE [LARGE SCALE GENOMIC DNA]</scope>
    <source>
        <strain evidence="4 5">JUb89</strain>
    </source>
</reference>
<dbReference type="Gene3D" id="3.10.560.10">
    <property type="entry name" value="Outer membrane lipoprotein wza domain like"/>
    <property type="match status" value="2"/>
</dbReference>
<dbReference type="Gene3D" id="3.30.1950.10">
    <property type="entry name" value="wza like domain"/>
    <property type="match status" value="1"/>
</dbReference>
<dbReference type="GO" id="GO:0015159">
    <property type="term" value="F:polysaccharide transmembrane transporter activity"/>
    <property type="evidence" value="ECO:0007669"/>
    <property type="project" value="InterPro"/>
</dbReference>
<proteinExistence type="predicted"/>
<sequence length="561" mass="61078">MKKKLLCVLIPLLATAAHPLYAANELVPGNPIMGSLPSATTQAAADQTILPNQSVVNLSPSSASKYPSKQNMFGSQLFKGAFSGTTGSTFNNSYKINPGDQINIRLWGAYQFSGTQTVDPQGNIFLPNIGPIRVMGINNGQLQSLVESHVRKVYVSNVGVYAALMEAQPVKVLVTGVVNQPGNYGGLANDTALAYLDRAGGVDPERGSYIDIKIMRNGQVMQNIDLYEFLISGRVLPFSFRDGDVIVVGPRTQTFSIAGEVFNAYDFEFNVNHLTVASALNVAKLKPGATNVSIMRRQGNEFRSEYYKLSDAQNIQVQDGDILNVTADRYAGNIQVRIDGATNGEHAIVLPYGAKLSEVLPHIKPNALANMNAMQLYRPSVAVRQKEMLNITLDKLEDATFNVRSSTQEEANLRSKDAEMIKQFIAKARQAQPLGQVVLDPANYQDVILEQGDVLKIPEVTSVVMVHGEVMFPNGVAYQPNLTANSYIDQVGGFSQKSNKSKVIVMRQNGQAELLSKRAKVLQGDEILVLPKVSSKSVEIARGITQVLYQIAIMTKVALDI</sequence>
<name>A0A4R1Y0U5_ACICA</name>
<evidence type="ECO:0000313" key="4">
    <source>
        <dbReference type="EMBL" id="TCM68385.1"/>
    </source>
</evidence>
<accession>A0A4R1Y0U5</accession>
<gene>
    <name evidence="4" type="ORF">EC844_10588</name>
</gene>
<organism evidence="4 5">
    <name type="scientific">Acinetobacter calcoaceticus</name>
    <dbReference type="NCBI Taxonomy" id="471"/>
    <lineage>
        <taxon>Bacteria</taxon>
        <taxon>Pseudomonadati</taxon>
        <taxon>Pseudomonadota</taxon>
        <taxon>Gammaproteobacteria</taxon>
        <taxon>Moraxellales</taxon>
        <taxon>Moraxellaceae</taxon>
        <taxon>Acinetobacter</taxon>
        <taxon>Acinetobacter calcoaceticus/baumannii complex</taxon>
    </lineage>
</organism>
<evidence type="ECO:0000256" key="2">
    <source>
        <dbReference type="SAM" id="SignalP"/>
    </source>
</evidence>
<evidence type="ECO:0000313" key="5">
    <source>
        <dbReference type="Proteomes" id="UP000294963"/>
    </source>
</evidence>
<dbReference type="OrthoDB" id="9808948at2"/>
<dbReference type="Pfam" id="PF02563">
    <property type="entry name" value="Poly_export"/>
    <property type="match status" value="1"/>
</dbReference>
<feature type="chain" id="PRO_5020816570" evidence="2">
    <location>
        <begin position="23"/>
        <end position="561"/>
    </location>
</feature>
<feature type="signal peptide" evidence="2">
    <location>
        <begin position="1"/>
        <end position="22"/>
    </location>
</feature>
<dbReference type="PANTHER" id="PTHR33619">
    <property type="entry name" value="POLYSACCHARIDE EXPORT PROTEIN GFCE-RELATED"/>
    <property type="match status" value="1"/>
</dbReference>
<comment type="caution">
    <text evidence="4">The sequence shown here is derived from an EMBL/GenBank/DDBJ whole genome shotgun (WGS) entry which is preliminary data.</text>
</comment>
<dbReference type="EMBL" id="SLVJ01000005">
    <property type="protein sequence ID" value="TCM68385.1"/>
    <property type="molecule type" value="Genomic_DNA"/>
</dbReference>
<evidence type="ECO:0000259" key="3">
    <source>
        <dbReference type="Pfam" id="PF02563"/>
    </source>
</evidence>
<dbReference type="InterPro" id="IPR049712">
    <property type="entry name" value="Poly_export"/>
</dbReference>
<dbReference type="PANTHER" id="PTHR33619:SF3">
    <property type="entry name" value="POLYSACCHARIDE EXPORT PROTEIN GFCE-RELATED"/>
    <property type="match status" value="1"/>
</dbReference>
<dbReference type="Proteomes" id="UP000294963">
    <property type="component" value="Unassembled WGS sequence"/>
</dbReference>
<evidence type="ECO:0000256" key="1">
    <source>
        <dbReference type="ARBA" id="ARBA00022729"/>
    </source>
</evidence>
<dbReference type="InterPro" id="IPR003715">
    <property type="entry name" value="Poly_export_N"/>
</dbReference>
<dbReference type="AlphaFoldDB" id="A0A4R1Y0U5"/>
<keyword evidence="1 2" id="KW-0732">Signal</keyword>
<protein>
    <submittedName>
        <fullName evidence="4">Protein involved in polysaccharide export with SLBB domain</fullName>
    </submittedName>
</protein>